<name>A0A1H8LNL8_9BACI</name>
<sequence length="296" mass="34364">MGGVLQNPSYRTVKQIKKGWSSDQKYFVRTIDDKALLIRQTELSAYDQKVSEFNMLKTLTSMGFHTNQPIELIPCKEEETLYMIMSWCHGQDAEIILPTLTNEQHYQLGIKAGQMLRTIHDVNVPAKHQDWQAFYLKKTEYKIKKYLRCDESFDGDTLIINYLQQHQELLNDRPQCFHHGDYHLGNMILTENNDLAIIDFNRHDVGDPWEEFNRLSFSAKISPAFATGQIDGYFAGTPPKLFFQTLAFYFCSNIIGSLPWAIPYGTQEVAFMKRQAADFLQWFEAGTLPDWYLSKS</sequence>
<dbReference type="Pfam" id="PF01636">
    <property type="entry name" value="APH"/>
    <property type="match status" value="1"/>
</dbReference>
<dbReference type="InterPro" id="IPR011009">
    <property type="entry name" value="Kinase-like_dom_sf"/>
</dbReference>
<dbReference type="OrthoDB" id="334783at2"/>
<dbReference type="InterPro" id="IPR002575">
    <property type="entry name" value="Aminoglycoside_PTrfase"/>
</dbReference>
<keyword evidence="2" id="KW-0418">Kinase</keyword>
<keyword evidence="2" id="KW-0808">Transferase</keyword>
<feature type="domain" description="Aminoglycoside phosphotransferase" evidence="1">
    <location>
        <begin position="12"/>
        <end position="238"/>
    </location>
</feature>
<dbReference type="STRING" id="872970.SAMN04488134_103272"/>
<reference evidence="2 3" key="1">
    <citation type="submission" date="2016-10" db="EMBL/GenBank/DDBJ databases">
        <authorList>
            <person name="de Groot N.N."/>
        </authorList>
    </citation>
    <scope>NUCLEOTIDE SEQUENCE [LARGE SCALE GENOMIC DNA]</scope>
    <source>
        <strain evidence="2 3">CGMCC 1.10434</strain>
    </source>
</reference>
<dbReference type="RefSeq" id="WP_091496196.1">
    <property type="nucleotide sequence ID" value="NZ_FODJ01000003.1"/>
</dbReference>
<dbReference type="PANTHER" id="PTHR41283:SF1">
    <property type="entry name" value="AMINOGLYCOSIDE PHOSPHOTRANSFERASE DOMAIN-CONTAINING PROTEIN"/>
    <property type="match status" value="1"/>
</dbReference>
<evidence type="ECO:0000313" key="2">
    <source>
        <dbReference type="EMBL" id="SEO06741.1"/>
    </source>
</evidence>
<keyword evidence="3" id="KW-1185">Reference proteome</keyword>
<gene>
    <name evidence="2" type="ORF">SAMN04488134_103272</name>
</gene>
<dbReference type="Proteomes" id="UP000199300">
    <property type="component" value="Unassembled WGS sequence"/>
</dbReference>
<dbReference type="AlphaFoldDB" id="A0A1H8LNL8"/>
<evidence type="ECO:0000313" key="3">
    <source>
        <dbReference type="Proteomes" id="UP000199300"/>
    </source>
</evidence>
<dbReference type="SUPFAM" id="SSF56112">
    <property type="entry name" value="Protein kinase-like (PK-like)"/>
    <property type="match status" value="1"/>
</dbReference>
<dbReference type="Gene3D" id="3.90.1200.10">
    <property type="match status" value="1"/>
</dbReference>
<dbReference type="EMBL" id="FODJ01000003">
    <property type="protein sequence ID" value="SEO06741.1"/>
    <property type="molecule type" value="Genomic_DNA"/>
</dbReference>
<evidence type="ECO:0000259" key="1">
    <source>
        <dbReference type="Pfam" id="PF01636"/>
    </source>
</evidence>
<accession>A0A1H8LNL8</accession>
<protein>
    <submittedName>
        <fullName evidence="2">Predicted kinase, aminoglycoside phosphotransferase (APT) family</fullName>
    </submittedName>
</protein>
<dbReference type="PANTHER" id="PTHR41283">
    <property type="entry name" value="AMINOGLYCOSIDE PHOSPHOTRANSFERASE"/>
    <property type="match status" value="1"/>
</dbReference>
<proteinExistence type="predicted"/>
<dbReference type="GO" id="GO:0016301">
    <property type="term" value="F:kinase activity"/>
    <property type="evidence" value="ECO:0007669"/>
    <property type="project" value="UniProtKB-KW"/>
</dbReference>
<organism evidence="2 3">
    <name type="scientific">Amphibacillus marinus</name>
    <dbReference type="NCBI Taxonomy" id="872970"/>
    <lineage>
        <taxon>Bacteria</taxon>
        <taxon>Bacillati</taxon>
        <taxon>Bacillota</taxon>
        <taxon>Bacilli</taxon>
        <taxon>Bacillales</taxon>
        <taxon>Bacillaceae</taxon>
        <taxon>Amphibacillus</taxon>
    </lineage>
</organism>